<dbReference type="GO" id="GO:0030313">
    <property type="term" value="C:cell envelope"/>
    <property type="evidence" value="ECO:0007669"/>
    <property type="project" value="UniProtKB-SubCell"/>
</dbReference>
<dbReference type="GO" id="GO:0017004">
    <property type="term" value="P:cytochrome complex assembly"/>
    <property type="evidence" value="ECO:0007669"/>
    <property type="project" value="UniProtKB-KW"/>
</dbReference>
<dbReference type="STRING" id="1137284.GCA_001418205_00892"/>
<organism evidence="5 6">
    <name type="scientific">Marinomonas fungiae</name>
    <dbReference type="NCBI Taxonomy" id="1137284"/>
    <lineage>
        <taxon>Bacteria</taxon>
        <taxon>Pseudomonadati</taxon>
        <taxon>Pseudomonadota</taxon>
        <taxon>Gammaproteobacteria</taxon>
        <taxon>Oceanospirillales</taxon>
        <taxon>Oceanospirillaceae</taxon>
        <taxon>Marinomonas</taxon>
    </lineage>
</organism>
<dbReference type="NCBIfam" id="TIGR03142">
    <property type="entry name" value="cytochro_ccmI"/>
    <property type="match status" value="1"/>
</dbReference>
<protein>
    <submittedName>
        <fullName evidence="5">Cytochrome c-type biogenesis protein CcmI</fullName>
    </submittedName>
</protein>
<gene>
    <name evidence="5" type="ORF">Ga0061065_102387</name>
</gene>
<comment type="subcellular location">
    <subcellularLocation>
        <location evidence="1">Cell envelope</location>
    </subcellularLocation>
</comment>
<evidence type="ECO:0000313" key="6">
    <source>
        <dbReference type="Proteomes" id="UP000182769"/>
    </source>
</evidence>
<dbReference type="Pfam" id="PF23892">
    <property type="entry name" value="Ig_CycH"/>
    <property type="match status" value="1"/>
</dbReference>
<evidence type="ECO:0000313" key="5">
    <source>
        <dbReference type="EMBL" id="CUB03048.1"/>
    </source>
</evidence>
<feature type="transmembrane region" description="Helical" evidence="3">
    <location>
        <begin position="89"/>
        <end position="109"/>
    </location>
</feature>
<dbReference type="SUPFAM" id="SSF48452">
    <property type="entry name" value="TPR-like"/>
    <property type="match status" value="1"/>
</dbReference>
<dbReference type="Gene3D" id="1.25.40.10">
    <property type="entry name" value="Tetratricopeptide repeat domain"/>
    <property type="match status" value="1"/>
</dbReference>
<sequence length="392" mass="43510">MMLAWIVMIAVTAISLLYVMRSILLQRGYQQQEDSGKSFLAIRKQEVAEELAAGRLTDNEAKQLNADIVSEAQYINQHGALTLNKEIRWARIALSAAVAVILVGSVFLYQRLGFAPDVMFTQKMVERSASDEDISEFLNYRVARYDRAEDWYYLASEQVLAGDYPAAIASYRRVLKKLEVDSADRVNVQVELAQAMFYANNNTVSQTMRETVAEVLKTAPNNVKALGLQGIIDFDAADYQAAVMTWQKAIRLGSDRQERMDLLSGIAAARKQGGITEEQVPALITHRLQLQLVLEKGVLSNDDVFLVYAKSSDQPMPIAIQRISAAEFGVPIVLTNIDNLMPGKTLSDVEQVEVVVKRSQNNAQDLTQGEIVGYLSSVPSHSSNIFKVNVSL</sequence>
<dbReference type="InterPro" id="IPR011990">
    <property type="entry name" value="TPR-like_helical_dom_sf"/>
</dbReference>
<keyword evidence="3" id="KW-0472">Membrane</keyword>
<dbReference type="AlphaFoldDB" id="A0A0K6IIX2"/>
<reference evidence="6" key="1">
    <citation type="submission" date="2015-08" db="EMBL/GenBank/DDBJ databases">
        <authorList>
            <person name="Varghese N."/>
        </authorList>
    </citation>
    <scope>NUCLEOTIDE SEQUENCE [LARGE SCALE GENOMIC DNA]</scope>
    <source>
        <strain evidence="6">JCM 18476</strain>
    </source>
</reference>
<keyword evidence="2" id="KW-0201">Cytochrome c-type biogenesis</keyword>
<keyword evidence="3" id="KW-0812">Transmembrane</keyword>
<accession>A0A0K6IIX2</accession>
<dbReference type="EMBL" id="CYHG01000002">
    <property type="protein sequence ID" value="CUB03048.1"/>
    <property type="molecule type" value="Genomic_DNA"/>
</dbReference>
<dbReference type="InterPro" id="IPR019734">
    <property type="entry name" value="TPR_rpt"/>
</dbReference>
<evidence type="ECO:0000256" key="2">
    <source>
        <dbReference type="ARBA" id="ARBA00022748"/>
    </source>
</evidence>
<evidence type="ECO:0000256" key="3">
    <source>
        <dbReference type="SAM" id="Phobius"/>
    </source>
</evidence>
<dbReference type="OrthoDB" id="9776053at2"/>
<proteinExistence type="predicted"/>
<dbReference type="PANTHER" id="PTHR47870">
    <property type="entry name" value="CYTOCHROME C-TYPE BIOGENESIS PROTEIN CCMH"/>
    <property type="match status" value="1"/>
</dbReference>
<evidence type="ECO:0000256" key="1">
    <source>
        <dbReference type="ARBA" id="ARBA00004196"/>
    </source>
</evidence>
<dbReference type="InterPro" id="IPR051263">
    <property type="entry name" value="C-type_cytochrome_biogenesis"/>
</dbReference>
<dbReference type="RefSeq" id="WP_055462010.1">
    <property type="nucleotide sequence ID" value="NZ_CYHG01000002.1"/>
</dbReference>
<dbReference type="InterPro" id="IPR017560">
    <property type="entry name" value="Cyt_c_biogenesis_CcmI"/>
</dbReference>
<dbReference type="InterPro" id="IPR056412">
    <property type="entry name" value="Ig_CycH"/>
</dbReference>
<feature type="transmembrane region" description="Helical" evidence="3">
    <location>
        <begin position="6"/>
        <end position="24"/>
    </location>
</feature>
<name>A0A0K6IIX2_9GAMM</name>
<keyword evidence="3" id="KW-1133">Transmembrane helix</keyword>
<evidence type="ECO:0000259" key="4">
    <source>
        <dbReference type="Pfam" id="PF23892"/>
    </source>
</evidence>
<keyword evidence="6" id="KW-1185">Reference proteome</keyword>
<feature type="domain" description="Cytochrome c-type biogenesis protein H Ig-like" evidence="4">
    <location>
        <begin position="287"/>
        <end position="389"/>
    </location>
</feature>
<dbReference type="PANTHER" id="PTHR47870:SF1">
    <property type="entry name" value="CYTOCHROME C-TYPE BIOGENESIS PROTEIN CCMH"/>
    <property type="match status" value="1"/>
</dbReference>
<dbReference type="SMART" id="SM00028">
    <property type="entry name" value="TPR"/>
    <property type="match status" value="2"/>
</dbReference>
<dbReference type="Proteomes" id="UP000182769">
    <property type="component" value="Unassembled WGS sequence"/>
</dbReference>